<dbReference type="Gene3D" id="3.90.1170.40">
    <property type="entry name" value="Molybdopterin biosynthesis MoaE subunit"/>
    <property type="match status" value="1"/>
</dbReference>
<dbReference type="VEuPathDB" id="VectorBase:SSCA003963"/>
<evidence type="ECO:0000313" key="2">
    <source>
        <dbReference type="Proteomes" id="UP000616769"/>
    </source>
</evidence>
<dbReference type="PANTHER" id="PTHR23404">
    <property type="entry name" value="MOLYBDOPTERIN SYNTHASE RELATED"/>
    <property type="match status" value="1"/>
</dbReference>
<proteinExistence type="predicted"/>
<sequence length="144" mass="16628">MENLSITLTSKQINVQHALDFIQSNDCGAQSIFIGTTRSNEIDDTTNKTIVQFLFYEAYEKMAIKLMNEIVKDQLKSFDVEKKYRIYVCHRVGLVPLGEASIVIAVSSPHRDGHQVVMNILNEIKKKVPIWKRVHFENDEEDWS</sequence>
<reference evidence="1 2" key="1">
    <citation type="journal article" date="2015" name="Parasit. Vectors">
        <title>Draft genome of the scabies mite.</title>
        <authorList>
            <person name="Rider S.D.Jr."/>
            <person name="Morgan M.S."/>
            <person name="Arlian L.G."/>
        </authorList>
    </citation>
    <scope>NUCLEOTIDE SEQUENCE [LARGE SCALE GENOMIC DNA]</scope>
    <source>
        <strain evidence="1">Arlian Lab</strain>
    </source>
</reference>
<dbReference type="InterPro" id="IPR003448">
    <property type="entry name" value="Mopterin_biosynth_MoaE"/>
</dbReference>
<dbReference type="SUPFAM" id="SSF54690">
    <property type="entry name" value="Molybdopterin synthase subunit MoaE"/>
    <property type="match status" value="1"/>
</dbReference>
<protein>
    <submittedName>
        <fullName evidence="1">Molybdopterin synthase large subunit-like protein</fullName>
    </submittedName>
</protein>
<dbReference type="InterPro" id="IPR036563">
    <property type="entry name" value="MoaE_sf"/>
</dbReference>
<organism evidence="1 2">
    <name type="scientific">Sarcoptes scabiei</name>
    <name type="common">Itch mite</name>
    <name type="synonym">Acarus scabiei</name>
    <dbReference type="NCBI Taxonomy" id="52283"/>
    <lineage>
        <taxon>Eukaryota</taxon>
        <taxon>Metazoa</taxon>
        <taxon>Ecdysozoa</taxon>
        <taxon>Arthropoda</taxon>
        <taxon>Chelicerata</taxon>
        <taxon>Arachnida</taxon>
        <taxon>Acari</taxon>
        <taxon>Acariformes</taxon>
        <taxon>Sarcoptiformes</taxon>
        <taxon>Astigmata</taxon>
        <taxon>Psoroptidia</taxon>
        <taxon>Sarcoptoidea</taxon>
        <taxon>Sarcoptidae</taxon>
        <taxon>Sarcoptinae</taxon>
        <taxon>Sarcoptes</taxon>
    </lineage>
</organism>
<gene>
    <name evidence="1" type="ORF">QR98_0089510</name>
</gene>
<dbReference type="Pfam" id="PF02391">
    <property type="entry name" value="MoaE"/>
    <property type="match status" value="1"/>
</dbReference>
<comment type="caution">
    <text evidence="1">The sequence shown here is derived from an EMBL/GenBank/DDBJ whole genome shotgun (WGS) entry which is preliminary data.</text>
</comment>
<dbReference type="OrthoDB" id="5531344at2759"/>
<dbReference type="EMBL" id="JXLN01015075">
    <property type="protein sequence ID" value="KPM10396.1"/>
    <property type="molecule type" value="Genomic_DNA"/>
</dbReference>
<dbReference type="Proteomes" id="UP000616769">
    <property type="component" value="Unassembled WGS sequence"/>
</dbReference>
<dbReference type="AlphaFoldDB" id="A0A132AHB6"/>
<dbReference type="GO" id="GO:0006777">
    <property type="term" value="P:Mo-molybdopterin cofactor biosynthetic process"/>
    <property type="evidence" value="ECO:0007669"/>
    <property type="project" value="InterPro"/>
</dbReference>
<evidence type="ECO:0000313" key="1">
    <source>
        <dbReference type="EMBL" id="KPM10396.1"/>
    </source>
</evidence>
<accession>A0A132AHB6</accession>
<feature type="non-terminal residue" evidence="1">
    <location>
        <position position="1"/>
    </location>
</feature>
<name>A0A132AHB6_SARSC</name>
<dbReference type="CDD" id="cd00756">
    <property type="entry name" value="MoaE"/>
    <property type="match status" value="1"/>
</dbReference>